<accession>A0A0J6EHK9</accession>
<reference evidence="2" key="2">
    <citation type="submission" date="2015-10" db="EMBL/GenBank/DDBJ databases">
        <authorList>
            <person name="Gilbert D.G."/>
        </authorList>
    </citation>
    <scope>NUCLEOTIDE SEQUENCE</scope>
    <source>
        <strain evidence="2">GO-13</strain>
    </source>
</reference>
<organism evidence="2 4">
    <name type="scientific">Bacillus glycinifermentans</name>
    <dbReference type="NCBI Taxonomy" id="1664069"/>
    <lineage>
        <taxon>Bacteria</taxon>
        <taxon>Bacillati</taxon>
        <taxon>Bacillota</taxon>
        <taxon>Bacilli</taxon>
        <taxon>Bacillales</taxon>
        <taxon>Bacillaceae</taxon>
        <taxon>Bacillus</taxon>
    </lineage>
</organism>
<dbReference type="Proteomes" id="UP001341297">
    <property type="component" value="Unassembled WGS sequence"/>
</dbReference>
<dbReference type="InterPro" id="IPR039519">
    <property type="entry name" value="YokE-like_PH"/>
</dbReference>
<evidence type="ECO:0000259" key="1">
    <source>
        <dbReference type="Pfam" id="PF14470"/>
    </source>
</evidence>
<feature type="domain" description="YokE-like PH" evidence="1">
    <location>
        <begin position="15"/>
        <end position="115"/>
    </location>
</feature>
<sequence>MKDIAEGKAAIQSRLKPNEEVKSVIICAYNAKMAARYTPYRGLLAATGKRLLFYSSLFGAPFYLDMPYHTISSFRHKKGRLLGGEHIVVMNNGEQEDFRYDVGCDALDTFIEAVRQFKQPSEDGVKRVTCYPG</sequence>
<dbReference type="PATRIC" id="fig|1664069.3.peg.4355"/>
<protein>
    <submittedName>
        <fullName evidence="3">PH domain-containing protein</fullName>
    </submittedName>
</protein>
<proteinExistence type="predicted"/>
<reference evidence="3 5" key="3">
    <citation type="submission" date="2023-03" db="EMBL/GenBank/DDBJ databases">
        <title>Agriculturally important microbes genome sequencing.</title>
        <authorList>
            <person name="Dunlap C."/>
        </authorList>
    </citation>
    <scope>NUCLEOTIDE SEQUENCE [LARGE SCALE GENOMIC DNA]</scope>
    <source>
        <strain evidence="3 5">CBP-3203</strain>
    </source>
</reference>
<dbReference type="EMBL" id="JARRTL010000006">
    <property type="protein sequence ID" value="MEC0483973.1"/>
    <property type="molecule type" value="Genomic_DNA"/>
</dbReference>
<dbReference type="Pfam" id="PF14470">
    <property type="entry name" value="bPH_3"/>
    <property type="match status" value="1"/>
</dbReference>
<reference evidence="2 4" key="1">
    <citation type="journal article" date="2015" name="Int. J. Syst. Evol. Microbiol.">
        <title>Bacillus glycinifermentans sp. nov., isolated from fermented soybean paste.</title>
        <authorList>
            <person name="Kim S.J."/>
            <person name="Dunlap C.A."/>
            <person name="Kwon S.W."/>
            <person name="Rooney A.P."/>
        </authorList>
    </citation>
    <scope>NUCLEOTIDE SEQUENCE [LARGE SCALE GENOMIC DNA]</scope>
    <source>
        <strain evidence="2 4">GO-13</strain>
    </source>
</reference>
<accession>A0A0J6HHR8</accession>
<gene>
    <name evidence="2" type="ORF">AB447_206785</name>
    <name evidence="3" type="ORF">P8828_03775</name>
</gene>
<name>A0A0J6HHR8_9BACI</name>
<evidence type="ECO:0000313" key="3">
    <source>
        <dbReference type="EMBL" id="MEC0483973.1"/>
    </source>
</evidence>
<comment type="caution">
    <text evidence="2">The sequence shown here is derived from an EMBL/GenBank/DDBJ whole genome shotgun (WGS) entry which is preliminary data.</text>
</comment>
<dbReference type="RefSeq" id="WP_048354107.1">
    <property type="nucleotide sequence ID" value="NZ_CP023481.1"/>
</dbReference>
<dbReference type="EMBL" id="LECW02000045">
    <property type="protein sequence ID" value="KRT90280.1"/>
    <property type="molecule type" value="Genomic_DNA"/>
</dbReference>
<dbReference type="AlphaFoldDB" id="A0A0J6HHR8"/>
<dbReference type="OrthoDB" id="2903878at2"/>
<dbReference type="Proteomes" id="UP000036168">
    <property type="component" value="Unassembled WGS sequence"/>
</dbReference>
<evidence type="ECO:0000313" key="4">
    <source>
        <dbReference type="Proteomes" id="UP000036168"/>
    </source>
</evidence>
<evidence type="ECO:0000313" key="5">
    <source>
        <dbReference type="Proteomes" id="UP001341297"/>
    </source>
</evidence>
<evidence type="ECO:0000313" key="2">
    <source>
        <dbReference type="EMBL" id="KRT90280.1"/>
    </source>
</evidence>
<keyword evidence="5" id="KW-1185">Reference proteome</keyword>